<evidence type="ECO:0000256" key="3">
    <source>
        <dbReference type="ARBA" id="ARBA00038335"/>
    </source>
</evidence>
<feature type="domain" description="Small-subunit processome Utp12" evidence="7">
    <location>
        <begin position="463"/>
        <end position="564"/>
    </location>
</feature>
<evidence type="ECO:0000259" key="7">
    <source>
        <dbReference type="Pfam" id="PF04003"/>
    </source>
</evidence>
<evidence type="ECO:0000256" key="5">
    <source>
        <dbReference type="SAM" id="MobiDB-lite"/>
    </source>
</evidence>
<dbReference type="Proteomes" id="UP000077115">
    <property type="component" value="Unassembled WGS sequence"/>
</dbReference>
<dbReference type="PANTHER" id="PTHR44267:SF1">
    <property type="entry name" value="WD REPEAT-CONTAINING PROTEIN 43"/>
    <property type="match status" value="1"/>
</dbReference>
<reference evidence="8 9" key="1">
    <citation type="submission" date="2006-10" db="EMBL/GenBank/DDBJ databases">
        <title>The Genome Sequence of Batrachochytrium dendrobatidis JEL423.</title>
        <authorList>
            <consortium name="The Broad Institute Genome Sequencing Platform"/>
            <person name="Birren B."/>
            <person name="Lander E."/>
            <person name="Galagan J."/>
            <person name="Cuomo C."/>
            <person name="Devon K."/>
            <person name="Jaffe D."/>
            <person name="Butler J."/>
            <person name="Alvarez P."/>
            <person name="Gnerre S."/>
            <person name="Grabherr M."/>
            <person name="Kleber M."/>
            <person name="Mauceli E."/>
            <person name="Brockman W."/>
            <person name="Young S."/>
            <person name="LaButti K."/>
            <person name="Sykes S."/>
            <person name="DeCaprio D."/>
            <person name="Crawford M."/>
            <person name="Koehrsen M."/>
            <person name="Engels R."/>
            <person name="Montgomery P."/>
            <person name="Pearson M."/>
            <person name="Howarth C."/>
            <person name="Larson L."/>
            <person name="White J."/>
            <person name="O'Leary S."/>
            <person name="Kodira C."/>
            <person name="Zeng Q."/>
            <person name="Yandava C."/>
            <person name="Alvarado L."/>
            <person name="Longcore J."/>
            <person name="James T."/>
        </authorList>
    </citation>
    <scope>NUCLEOTIDE SEQUENCE [LARGE SCALE GENOMIC DNA]</scope>
    <source>
        <strain evidence="8 9">JEL423</strain>
    </source>
</reference>
<keyword evidence="4" id="KW-0853">WD repeat</keyword>
<feature type="compositionally biased region" description="Acidic residues" evidence="5">
    <location>
        <begin position="587"/>
        <end position="647"/>
    </location>
</feature>
<evidence type="ECO:0000313" key="8">
    <source>
        <dbReference type="EMBL" id="OAJ39036.1"/>
    </source>
</evidence>
<sequence length="647" mass="70312">MPSKRPNRSAIPDTEPLLESQAYEVSAFGSLDETVAATYFASVSPALDASRLVVFNTVTGAHVAEYTTPAGSLCLHVAFGKMKEQLWVSLALSTGNILIFSVSTGTLLTTLTNGHRSPVTGFVFNSSGKKGFSIGEDGLIVEWDLKKGQLLRTCQSKSKNLSKIAIDPTGSYLAVAANQIEIINISLMKNLNTFSGHATAVVQLSFDSKSKTLFSAARDDRFISQWTMESKTDTPKVYTVDSPVQFLEYSDNGYLLAQLDSGVVNVWLTDKKLGATGSASITSPPSKKRPQATCEADSIISLTNPTSSTHAQVMIHNAAFQLDRVMIVYGTSLRPLFETITFVTDAGKVIPTISLARNPDPPFAKNAVKSTTTKSGASVSVLGALDMLPATSSAKSKHIAPLNTEDATTILEERVRAMDATLEGKSAITPSSATAPSTPHNQRKHATPITVHQMLSQAIQSGDVQLLEKALEIQDKKMIMATVKRLSPAQVIALLELVVVRLQRRPARAVLLIEWVRSVLILHSAYLLSVPNASMRLGTLYRTLDTRYQALERLNKLHGRLDLAVSQIDSRRAQPTDQDADAVVVYEDNEDDASENDEEDEDEEEEFDDDEALESGEENDELESDVENNDDDGIQGMELDEGDSDED</sequence>
<keyword evidence="2" id="KW-0539">Nucleus</keyword>
<evidence type="ECO:0000256" key="4">
    <source>
        <dbReference type="PROSITE-ProRule" id="PRU00221"/>
    </source>
</evidence>
<name>A0A177WGX9_BATDL</name>
<accession>A0A177WGX9</accession>
<evidence type="ECO:0000313" key="9">
    <source>
        <dbReference type="Proteomes" id="UP000077115"/>
    </source>
</evidence>
<dbReference type="Gene3D" id="2.130.10.10">
    <property type="entry name" value="YVTN repeat-like/Quinoprotein amine dehydrogenase"/>
    <property type="match status" value="1"/>
</dbReference>
<dbReference type="PANTHER" id="PTHR44267">
    <property type="entry name" value="WD REPEAT-CONTAINING PROTEIN 43"/>
    <property type="match status" value="1"/>
</dbReference>
<dbReference type="InterPro" id="IPR052414">
    <property type="entry name" value="U3_snoRNA-assoc_WDR"/>
</dbReference>
<keyword evidence="6" id="KW-0812">Transmembrane</keyword>
<keyword evidence="6" id="KW-0472">Membrane</keyword>
<dbReference type="AlphaFoldDB" id="A0A177WGX9"/>
<reference evidence="8 9" key="2">
    <citation type="submission" date="2016-05" db="EMBL/GenBank/DDBJ databases">
        <title>Lineage-specific infection strategies underlie the spectrum of fungal disease in amphibians.</title>
        <authorList>
            <person name="Cuomo C.A."/>
            <person name="Farrer R.A."/>
            <person name="James T."/>
            <person name="Longcore J."/>
            <person name="Birren B."/>
        </authorList>
    </citation>
    <scope>NUCLEOTIDE SEQUENCE [LARGE SCALE GENOMIC DNA]</scope>
    <source>
        <strain evidence="8 9">JEL423</strain>
    </source>
</reference>
<feature type="region of interest" description="Disordered" evidence="5">
    <location>
        <begin position="570"/>
        <end position="647"/>
    </location>
</feature>
<dbReference type="InterPro" id="IPR007148">
    <property type="entry name" value="SSU_processome_Utp12"/>
</dbReference>
<comment type="subcellular location">
    <subcellularLocation>
        <location evidence="1">Nucleus</location>
    </subcellularLocation>
</comment>
<evidence type="ECO:0000256" key="1">
    <source>
        <dbReference type="ARBA" id="ARBA00004123"/>
    </source>
</evidence>
<dbReference type="STRING" id="403673.A0A177WGX9"/>
<protein>
    <recommendedName>
        <fullName evidence="7">Small-subunit processome Utp12 domain-containing protein</fullName>
    </recommendedName>
</protein>
<feature type="region of interest" description="Disordered" evidence="5">
    <location>
        <begin position="426"/>
        <end position="445"/>
    </location>
</feature>
<feature type="transmembrane region" description="Helical" evidence="6">
    <location>
        <begin position="86"/>
        <end position="108"/>
    </location>
</feature>
<dbReference type="InterPro" id="IPR015943">
    <property type="entry name" value="WD40/YVTN_repeat-like_dom_sf"/>
</dbReference>
<comment type="similarity">
    <text evidence="3">Belongs to the UTP5 family.</text>
</comment>
<dbReference type="OrthoDB" id="30195at2759"/>
<dbReference type="GO" id="GO:0000462">
    <property type="term" value="P:maturation of SSU-rRNA from tricistronic rRNA transcript (SSU-rRNA, 5.8S rRNA, LSU-rRNA)"/>
    <property type="evidence" value="ECO:0007669"/>
    <property type="project" value="TreeGrafter"/>
</dbReference>
<dbReference type="SMART" id="SM00320">
    <property type="entry name" value="WD40"/>
    <property type="match status" value="3"/>
</dbReference>
<dbReference type="Pfam" id="PF00400">
    <property type="entry name" value="WD40"/>
    <property type="match status" value="1"/>
</dbReference>
<dbReference type="GO" id="GO:0005730">
    <property type="term" value="C:nucleolus"/>
    <property type="evidence" value="ECO:0007669"/>
    <property type="project" value="TreeGrafter"/>
</dbReference>
<dbReference type="EMBL" id="DS022302">
    <property type="protein sequence ID" value="OAJ39036.1"/>
    <property type="molecule type" value="Genomic_DNA"/>
</dbReference>
<proteinExistence type="inferred from homology"/>
<dbReference type="InterPro" id="IPR001680">
    <property type="entry name" value="WD40_rpt"/>
</dbReference>
<organism evidence="8 9">
    <name type="scientific">Batrachochytrium dendrobatidis (strain JEL423)</name>
    <dbReference type="NCBI Taxonomy" id="403673"/>
    <lineage>
        <taxon>Eukaryota</taxon>
        <taxon>Fungi</taxon>
        <taxon>Fungi incertae sedis</taxon>
        <taxon>Chytridiomycota</taxon>
        <taxon>Chytridiomycota incertae sedis</taxon>
        <taxon>Chytridiomycetes</taxon>
        <taxon>Rhizophydiales</taxon>
        <taxon>Rhizophydiales incertae sedis</taxon>
        <taxon>Batrachochytrium</taxon>
    </lineage>
</organism>
<feature type="repeat" description="WD" evidence="4">
    <location>
        <begin position="112"/>
        <end position="153"/>
    </location>
</feature>
<dbReference type="InterPro" id="IPR036322">
    <property type="entry name" value="WD40_repeat_dom_sf"/>
</dbReference>
<gene>
    <name evidence="8" type="ORF">BDEG_22913</name>
</gene>
<feature type="compositionally biased region" description="Low complexity" evidence="5">
    <location>
        <begin position="426"/>
        <end position="439"/>
    </location>
</feature>
<keyword evidence="6" id="KW-1133">Transmembrane helix</keyword>
<dbReference type="Pfam" id="PF04003">
    <property type="entry name" value="Utp12"/>
    <property type="match status" value="1"/>
</dbReference>
<dbReference type="VEuPathDB" id="FungiDB:BDEG_22913"/>
<dbReference type="SUPFAM" id="SSF50978">
    <property type="entry name" value="WD40 repeat-like"/>
    <property type="match status" value="1"/>
</dbReference>
<evidence type="ECO:0000256" key="2">
    <source>
        <dbReference type="ARBA" id="ARBA00023242"/>
    </source>
</evidence>
<evidence type="ECO:0000256" key="6">
    <source>
        <dbReference type="SAM" id="Phobius"/>
    </source>
</evidence>
<dbReference type="eggNOG" id="KOG4547">
    <property type="taxonomic scope" value="Eukaryota"/>
</dbReference>
<dbReference type="PROSITE" id="PS50082">
    <property type="entry name" value="WD_REPEATS_2"/>
    <property type="match status" value="1"/>
</dbReference>